<dbReference type="RefSeq" id="WP_274796931.1">
    <property type="nucleotide sequence ID" value="NZ_CP113527.1"/>
</dbReference>
<keyword evidence="1" id="KW-0472">Membrane</keyword>
<keyword evidence="1" id="KW-0812">Transmembrane</keyword>
<reference evidence="2" key="1">
    <citation type="submission" date="2022-11" db="EMBL/GenBank/DDBJ databases">
        <title>Lysinibacillus irui.</title>
        <authorList>
            <person name="Akintayo S.O."/>
        </authorList>
    </citation>
    <scope>NUCLEOTIDE SEQUENCE</scope>
    <source>
        <strain evidence="2">IRB4-01</strain>
    </source>
</reference>
<keyword evidence="1" id="KW-1133">Transmembrane helix</keyword>
<dbReference type="AlphaFoldDB" id="A0AAJ5RNU4"/>
<sequence length="142" mass="16165">MKTIYHCLIMWVPFIVLFALAGVGLEILEGNKIRTSEYMTGLRDFGIGYVFLMGSYAFILYPLTFWPLTFILSKFMENKMFKMATFTLFGGGIGAFSLIVIYGSRFIVEYHLNIVSSIILFGIAGLFYSMVEISVKKNIKFV</sequence>
<protein>
    <submittedName>
        <fullName evidence="2">Uncharacterized protein</fullName>
    </submittedName>
</protein>
<feature type="transmembrane region" description="Helical" evidence="1">
    <location>
        <begin position="7"/>
        <end position="27"/>
    </location>
</feature>
<dbReference type="Proteomes" id="UP001219585">
    <property type="component" value="Chromosome"/>
</dbReference>
<proteinExistence type="predicted"/>
<feature type="transmembrane region" description="Helical" evidence="1">
    <location>
        <begin position="110"/>
        <end position="131"/>
    </location>
</feature>
<evidence type="ECO:0000256" key="1">
    <source>
        <dbReference type="SAM" id="Phobius"/>
    </source>
</evidence>
<dbReference type="EMBL" id="CP113527">
    <property type="protein sequence ID" value="WDV08723.1"/>
    <property type="molecule type" value="Genomic_DNA"/>
</dbReference>
<dbReference type="KEGG" id="liu:OU989_09690"/>
<name>A0AAJ5RNU4_9BACI</name>
<organism evidence="2 3">
    <name type="scientific">Lysinibacillus irui</name>
    <dbReference type="NCBI Taxonomy" id="2998077"/>
    <lineage>
        <taxon>Bacteria</taxon>
        <taxon>Bacillati</taxon>
        <taxon>Bacillota</taxon>
        <taxon>Bacilli</taxon>
        <taxon>Bacillales</taxon>
        <taxon>Bacillaceae</taxon>
        <taxon>Lysinibacillus</taxon>
    </lineage>
</organism>
<accession>A0AAJ5RNU4</accession>
<feature type="transmembrane region" description="Helical" evidence="1">
    <location>
        <begin position="47"/>
        <end position="72"/>
    </location>
</feature>
<gene>
    <name evidence="2" type="ORF">OU989_09690</name>
</gene>
<evidence type="ECO:0000313" key="2">
    <source>
        <dbReference type="EMBL" id="WDV08723.1"/>
    </source>
</evidence>
<evidence type="ECO:0000313" key="3">
    <source>
        <dbReference type="Proteomes" id="UP001219585"/>
    </source>
</evidence>
<feature type="transmembrane region" description="Helical" evidence="1">
    <location>
        <begin position="84"/>
        <end position="104"/>
    </location>
</feature>